<dbReference type="RefSeq" id="WP_237821255.1">
    <property type="nucleotide sequence ID" value="NZ_JAKLTQ010000008.1"/>
</dbReference>
<organism evidence="1 2">
    <name type="scientific">Arthrobacter hankyongi</name>
    <dbReference type="NCBI Taxonomy" id="2904801"/>
    <lineage>
        <taxon>Bacteria</taxon>
        <taxon>Bacillati</taxon>
        <taxon>Actinomycetota</taxon>
        <taxon>Actinomycetes</taxon>
        <taxon>Micrococcales</taxon>
        <taxon>Micrococcaceae</taxon>
        <taxon>Arthrobacter</taxon>
    </lineage>
</organism>
<gene>
    <name evidence="1" type="ORF">LVY72_12360</name>
</gene>
<dbReference type="Proteomes" id="UP001165368">
    <property type="component" value="Unassembled WGS sequence"/>
</dbReference>
<dbReference type="EMBL" id="JAKLTQ010000008">
    <property type="protein sequence ID" value="MCG2622696.1"/>
    <property type="molecule type" value="Genomic_DNA"/>
</dbReference>
<sequence>MSNRDRTVPTELDRLKLFLDLAEHYIAVCEQLPLGEAGKVKISLRDEPLSVAFEMRLMLLRKFIDGSNVDLEKVAKAFGSCYSGPANMLKENLESYADDIERTLQGEIGFSIVGMPPTVHMDYFYNALYGRLMHADWNRWNLLQKRAGFEVRMSLMETYRRLDHFVREAHHSVKSAFDMGELQGSPE</sequence>
<comment type="caution">
    <text evidence="1">The sequence shown here is derived from an EMBL/GenBank/DDBJ whole genome shotgun (WGS) entry which is preliminary data.</text>
</comment>
<evidence type="ECO:0000313" key="1">
    <source>
        <dbReference type="EMBL" id="MCG2622696.1"/>
    </source>
</evidence>
<reference evidence="1" key="1">
    <citation type="submission" date="2022-01" db="EMBL/GenBank/DDBJ databases">
        <authorList>
            <person name="Jo J.-H."/>
            <person name="Im W.-T."/>
        </authorList>
    </citation>
    <scope>NUCLEOTIDE SEQUENCE</scope>
    <source>
        <strain evidence="1">I2-34</strain>
    </source>
</reference>
<name>A0ABS9L7N5_9MICC</name>
<evidence type="ECO:0000313" key="2">
    <source>
        <dbReference type="Proteomes" id="UP001165368"/>
    </source>
</evidence>
<keyword evidence="2" id="KW-1185">Reference proteome</keyword>
<protein>
    <submittedName>
        <fullName evidence="1">Uncharacterized protein</fullName>
    </submittedName>
</protein>
<proteinExistence type="predicted"/>
<accession>A0ABS9L7N5</accession>